<dbReference type="PANTHER" id="PTHR30093">
    <property type="entry name" value="GENERAL SECRETION PATHWAY PROTEIN G"/>
    <property type="match status" value="1"/>
</dbReference>
<dbReference type="InterPro" id="IPR031982">
    <property type="entry name" value="PilE-like"/>
</dbReference>
<evidence type="ECO:0000256" key="1">
    <source>
        <dbReference type="SAM" id="Phobius"/>
    </source>
</evidence>
<keyword evidence="3" id="KW-1185">Reference proteome</keyword>
<name>A0A0A1YNY4_9PSED</name>
<evidence type="ECO:0000313" key="2">
    <source>
        <dbReference type="EMBL" id="KFX71637.1"/>
    </source>
</evidence>
<evidence type="ECO:0000313" key="3">
    <source>
        <dbReference type="Proteomes" id="UP000030063"/>
    </source>
</evidence>
<dbReference type="RefSeq" id="WP_043301778.1">
    <property type="nucleotide sequence ID" value="NZ_AWSQ01000001.1"/>
</dbReference>
<dbReference type="Pfam" id="PF16732">
    <property type="entry name" value="ComP_DUS"/>
    <property type="match status" value="1"/>
</dbReference>
<keyword evidence="1" id="KW-0812">Transmembrane</keyword>
<dbReference type="AlphaFoldDB" id="A0A0A1YNY4"/>
<dbReference type="Pfam" id="PF07963">
    <property type="entry name" value="N_methyl"/>
    <property type="match status" value="1"/>
</dbReference>
<dbReference type="InterPro" id="IPR045584">
    <property type="entry name" value="Pilin-like"/>
</dbReference>
<keyword evidence="1" id="KW-0472">Membrane</keyword>
<gene>
    <name evidence="2" type="ORF">TMS3_0106850</name>
</gene>
<sequence length="140" mass="14744">MRSKSKGFTLIELMIVVAIIGILAAIAYPSYTEYVQRGKRSEAKVALLEAVQNLERYYSANGTYLNAGGTALASVFGTVVPASGAANYNIAVSGTPTRSAFTLQASRTGSMASDACGEYQINQAGSRTLASNSRSLADCW</sequence>
<dbReference type="NCBIfam" id="TIGR02532">
    <property type="entry name" value="IV_pilin_GFxxxE"/>
    <property type="match status" value="1"/>
</dbReference>
<dbReference type="OrthoDB" id="5296638at2"/>
<feature type="transmembrane region" description="Helical" evidence="1">
    <location>
        <begin position="7"/>
        <end position="31"/>
    </location>
</feature>
<comment type="caution">
    <text evidence="2">The sequence shown here is derived from an EMBL/GenBank/DDBJ whole genome shotgun (WGS) entry which is preliminary data.</text>
</comment>
<dbReference type="STRING" id="1395571.TMS3_0106850"/>
<dbReference type="PANTHER" id="PTHR30093:SF47">
    <property type="entry name" value="TYPE IV PILUS NON-CORE MINOR PILIN PILE"/>
    <property type="match status" value="1"/>
</dbReference>
<dbReference type="EMBL" id="AWSQ01000001">
    <property type="protein sequence ID" value="KFX71637.1"/>
    <property type="molecule type" value="Genomic_DNA"/>
</dbReference>
<dbReference type="SUPFAM" id="SSF54523">
    <property type="entry name" value="Pili subunits"/>
    <property type="match status" value="1"/>
</dbReference>
<dbReference type="eggNOG" id="COG4968">
    <property type="taxonomic scope" value="Bacteria"/>
</dbReference>
<reference evidence="2 3" key="1">
    <citation type="journal article" date="2014" name="Genome Announc.">
        <title>Draft Genome Sequence of Petroleum Oil-Degrading Marine Bacterium Pseudomonas taeanensis Strain MS-3, Isolated from a Crude Oil-Contaminated Seashore.</title>
        <authorList>
            <person name="Lee S.Y."/>
            <person name="Kim S.H."/>
            <person name="Lee D.G."/>
            <person name="Shin S."/>
            <person name="Yun S.H."/>
            <person name="Choi C.W."/>
            <person name="Chung Y.H."/>
            <person name="Choi J.S."/>
            <person name="Kahng H.Y."/>
            <person name="Kim S.I."/>
        </authorList>
    </citation>
    <scope>NUCLEOTIDE SEQUENCE [LARGE SCALE GENOMIC DNA]</scope>
    <source>
        <strain evidence="2 3">MS-3</strain>
    </source>
</reference>
<accession>A0A0A1YNY4</accession>
<dbReference type="PROSITE" id="PS00409">
    <property type="entry name" value="PROKAR_NTER_METHYL"/>
    <property type="match status" value="1"/>
</dbReference>
<protein>
    <submittedName>
        <fullName evidence="2">Fimbrial protein</fullName>
    </submittedName>
</protein>
<organism evidence="2 3">
    <name type="scientific">Pseudomonas taeanensis MS-3</name>
    <dbReference type="NCBI Taxonomy" id="1395571"/>
    <lineage>
        <taxon>Bacteria</taxon>
        <taxon>Pseudomonadati</taxon>
        <taxon>Pseudomonadota</taxon>
        <taxon>Gammaproteobacteria</taxon>
        <taxon>Pseudomonadales</taxon>
        <taxon>Pseudomonadaceae</taxon>
        <taxon>Pseudomonas</taxon>
    </lineage>
</organism>
<proteinExistence type="predicted"/>
<dbReference type="InterPro" id="IPR012902">
    <property type="entry name" value="N_methyl_site"/>
</dbReference>
<keyword evidence="1" id="KW-1133">Transmembrane helix</keyword>
<dbReference type="Proteomes" id="UP000030063">
    <property type="component" value="Unassembled WGS sequence"/>
</dbReference>
<dbReference type="GO" id="GO:0043683">
    <property type="term" value="P:type IV pilus assembly"/>
    <property type="evidence" value="ECO:0007669"/>
    <property type="project" value="InterPro"/>
</dbReference>
<dbReference type="Gene3D" id="3.30.700.10">
    <property type="entry name" value="Glycoprotein, Type 4 Pilin"/>
    <property type="match status" value="1"/>
</dbReference>